<dbReference type="PANTHER" id="PTHR33116:SF86">
    <property type="entry name" value="REVERSE TRANSCRIPTASE DOMAIN-CONTAINING PROTEIN"/>
    <property type="match status" value="1"/>
</dbReference>
<evidence type="ECO:0000313" key="1">
    <source>
        <dbReference type="EMBL" id="CAH9078500.1"/>
    </source>
</evidence>
<reference evidence="1" key="1">
    <citation type="submission" date="2022-07" db="EMBL/GenBank/DDBJ databases">
        <authorList>
            <person name="Macas J."/>
            <person name="Novak P."/>
            <person name="Neumann P."/>
        </authorList>
    </citation>
    <scope>NUCLEOTIDE SEQUENCE</scope>
</reference>
<dbReference type="EMBL" id="CAMAPE010000010">
    <property type="protein sequence ID" value="CAH9078500.1"/>
    <property type="molecule type" value="Genomic_DNA"/>
</dbReference>
<accession>A0A9P0YX21</accession>
<gene>
    <name evidence="1" type="ORF">CEURO_LOCUS6763</name>
</gene>
<keyword evidence="2" id="KW-1185">Reference proteome</keyword>
<organism evidence="1 2">
    <name type="scientific">Cuscuta europaea</name>
    <name type="common">European dodder</name>
    <dbReference type="NCBI Taxonomy" id="41803"/>
    <lineage>
        <taxon>Eukaryota</taxon>
        <taxon>Viridiplantae</taxon>
        <taxon>Streptophyta</taxon>
        <taxon>Embryophyta</taxon>
        <taxon>Tracheophyta</taxon>
        <taxon>Spermatophyta</taxon>
        <taxon>Magnoliopsida</taxon>
        <taxon>eudicotyledons</taxon>
        <taxon>Gunneridae</taxon>
        <taxon>Pentapetalae</taxon>
        <taxon>asterids</taxon>
        <taxon>lamiids</taxon>
        <taxon>Solanales</taxon>
        <taxon>Convolvulaceae</taxon>
        <taxon>Cuscuteae</taxon>
        <taxon>Cuscuta</taxon>
        <taxon>Cuscuta subgen. Cuscuta</taxon>
    </lineage>
</organism>
<proteinExistence type="predicted"/>
<dbReference type="AlphaFoldDB" id="A0A9P0YX21"/>
<dbReference type="Proteomes" id="UP001152484">
    <property type="component" value="Unassembled WGS sequence"/>
</dbReference>
<protein>
    <submittedName>
        <fullName evidence="1">Uncharacterized protein</fullName>
    </submittedName>
</protein>
<comment type="caution">
    <text evidence="1">The sequence shown here is derived from an EMBL/GenBank/DDBJ whole genome shotgun (WGS) entry which is preliminary data.</text>
</comment>
<sequence>MNFREIEVLMNGYWWNGKSEKGVSWTSWELLCQPKNCGGLGFRRLREFNLSIFAKQAWRIFTEPNTLAARVFKARYFPRGNFLNAKLGGSPSFIWRSLFETQSVIKARYKWRIGDGKSINIWEGPWLPDDANPRVSTPQVPGLDCATVDGLLVENGGGVGC</sequence>
<name>A0A9P0YX21_CUSEU</name>
<evidence type="ECO:0000313" key="2">
    <source>
        <dbReference type="Proteomes" id="UP001152484"/>
    </source>
</evidence>
<dbReference type="OrthoDB" id="1742963at2759"/>
<dbReference type="PANTHER" id="PTHR33116">
    <property type="entry name" value="REVERSE TRANSCRIPTASE ZINC-BINDING DOMAIN-CONTAINING PROTEIN-RELATED-RELATED"/>
    <property type="match status" value="1"/>
</dbReference>